<feature type="compositionally biased region" description="Polar residues" evidence="1">
    <location>
        <begin position="81"/>
        <end position="95"/>
    </location>
</feature>
<organism evidence="2">
    <name type="scientific">Trichuris suis</name>
    <name type="common">pig whipworm</name>
    <dbReference type="NCBI Taxonomy" id="68888"/>
    <lineage>
        <taxon>Eukaryota</taxon>
        <taxon>Metazoa</taxon>
        <taxon>Ecdysozoa</taxon>
        <taxon>Nematoda</taxon>
        <taxon>Enoplea</taxon>
        <taxon>Dorylaimia</taxon>
        <taxon>Trichinellida</taxon>
        <taxon>Trichuridae</taxon>
        <taxon>Trichuris</taxon>
    </lineage>
</organism>
<dbReference type="EMBL" id="KL367479">
    <property type="protein sequence ID" value="KFD72054.1"/>
    <property type="molecule type" value="Genomic_DNA"/>
</dbReference>
<reference evidence="2" key="1">
    <citation type="journal article" date="2014" name="Nat. Genet.">
        <title>Genome and transcriptome of the porcine whipworm Trichuris suis.</title>
        <authorList>
            <person name="Jex A.R."/>
            <person name="Nejsum P."/>
            <person name="Schwarz E.M."/>
            <person name="Hu L."/>
            <person name="Young N.D."/>
            <person name="Hall R.S."/>
            <person name="Korhonen P.K."/>
            <person name="Liao S."/>
            <person name="Thamsborg S."/>
            <person name="Xia J."/>
            <person name="Xu P."/>
            <person name="Wang S."/>
            <person name="Scheerlinck J.P."/>
            <person name="Hofmann A."/>
            <person name="Sternberg P.W."/>
            <person name="Wang J."/>
            <person name="Gasser R.B."/>
        </authorList>
    </citation>
    <scope>NUCLEOTIDE SEQUENCE [LARGE SCALE GENOMIC DNA]</scope>
    <source>
        <strain evidence="2">DCEP-RM93F</strain>
    </source>
</reference>
<feature type="region of interest" description="Disordered" evidence="1">
    <location>
        <begin position="76"/>
        <end position="95"/>
    </location>
</feature>
<protein>
    <submittedName>
        <fullName evidence="2">Uncharacterized protein</fullName>
    </submittedName>
</protein>
<proteinExistence type="predicted"/>
<sequence length="95" mass="11050">MEMEHQLAEEEENDKTEDPKQAGTLTTKDLSEAFQLLDRATAIFTEKDPQRERSAKVNRMITSAYSCYMEIYEQKKKHARQQTLNGSLSHNKSRN</sequence>
<dbReference type="AlphaFoldDB" id="A0A085NRF8"/>
<evidence type="ECO:0000256" key="1">
    <source>
        <dbReference type="SAM" id="MobiDB-lite"/>
    </source>
</evidence>
<dbReference type="Proteomes" id="UP000030758">
    <property type="component" value="Unassembled WGS sequence"/>
</dbReference>
<accession>A0A085NRF8</accession>
<evidence type="ECO:0000313" key="2">
    <source>
        <dbReference type="EMBL" id="KFD72054.1"/>
    </source>
</evidence>
<name>A0A085NRF8_9BILA</name>
<gene>
    <name evidence="2" type="ORF">M514_15756</name>
</gene>
<feature type="region of interest" description="Disordered" evidence="1">
    <location>
        <begin position="1"/>
        <end position="26"/>
    </location>
</feature>